<protein>
    <recommendedName>
        <fullName evidence="12">Cytochrome P450</fullName>
    </recommendedName>
</protein>
<evidence type="ECO:0000256" key="6">
    <source>
        <dbReference type="ARBA" id="ARBA00023004"/>
    </source>
</evidence>
<sequence>MHPRFFRVRIVLDILNTFLVPQLFLSGLLRLTHYNPSPLSRLLLHLSVVPTAGALRIWYSTYINAKTAASLGAVQVPCVRGKWPGNIDIAISLVRSIEQDYFSMQFMANLFDEYGSNTLNTRILWADQFISKSDSNIKYMLSGEGFQWFHKGYYWQERFESFLGNGIFNRDKEEWQAHRTVARPWFSKDRLSDLNLFDRHTTRTIALVTSFAKAHTAFDAQDLFGRFTLDTSSEFLFGNCLNTLDGALPVAGRAKMGPKGSSIDDEFGTFAWAFEDLQVQTSRRSIVGKLWPLLELFNDKTVESNKVVHGYLKGVVGRAFKAKMESNAEKTSVDRTFLDHLVENTDDAESVRYQVLNMLLAGRDTTAITLTFVIYFLCIHPDVLDRLRGEIIGEIGTEGHPSLETMKNLKYLRAVIDETLRFFPPVPINLRLSDSNPHVYPASASDNAPKYYVPPNTEILYNTALMQCRKDLWGADADEFRPDRWLEPEVINKLANNPWMFIPFHAGPRLCLGQNFAYNEMSFFLIRMLQQFRRFELARDAQPTQSLPPASWKGRKGRQGIEQVWPGISVTPYVKGGLWVRAIIAE</sequence>
<dbReference type="AlphaFoldDB" id="A0A4S4LUI7"/>
<dbReference type="InterPro" id="IPR017972">
    <property type="entry name" value="Cyt_P450_CS"/>
</dbReference>
<dbReference type="Pfam" id="PF00067">
    <property type="entry name" value="p450"/>
    <property type="match status" value="1"/>
</dbReference>
<evidence type="ECO:0000256" key="9">
    <source>
        <dbReference type="RuleBase" id="RU000461"/>
    </source>
</evidence>
<dbReference type="Proteomes" id="UP000310158">
    <property type="component" value="Unassembled WGS sequence"/>
</dbReference>
<dbReference type="OrthoDB" id="1470350at2759"/>
<dbReference type="GO" id="GO:0016705">
    <property type="term" value="F:oxidoreductase activity, acting on paired donors, with incorporation or reduction of molecular oxygen"/>
    <property type="evidence" value="ECO:0007669"/>
    <property type="project" value="InterPro"/>
</dbReference>
<dbReference type="Gene3D" id="1.10.630.10">
    <property type="entry name" value="Cytochrome P450"/>
    <property type="match status" value="1"/>
</dbReference>
<accession>A0A4S4LUI7</accession>
<proteinExistence type="inferred from homology"/>
<feature type="binding site" description="axial binding residue" evidence="8">
    <location>
        <position position="511"/>
    </location>
    <ligand>
        <name>heme</name>
        <dbReference type="ChEBI" id="CHEBI:30413"/>
    </ligand>
    <ligandPart>
        <name>Fe</name>
        <dbReference type="ChEBI" id="CHEBI:18248"/>
    </ligandPart>
</feature>
<dbReference type="InterPro" id="IPR036396">
    <property type="entry name" value="Cyt_P450_sf"/>
</dbReference>
<evidence type="ECO:0000256" key="8">
    <source>
        <dbReference type="PIRSR" id="PIRSR602401-1"/>
    </source>
</evidence>
<comment type="caution">
    <text evidence="10">The sequence shown here is derived from an EMBL/GenBank/DDBJ whole genome shotgun (WGS) entry which is preliminary data.</text>
</comment>
<dbReference type="GO" id="GO:0005506">
    <property type="term" value="F:iron ion binding"/>
    <property type="evidence" value="ECO:0007669"/>
    <property type="project" value="InterPro"/>
</dbReference>
<keyword evidence="7 9" id="KW-0503">Monooxygenase</keyword>
<dbReference type="PRINTS" id="PR00385">
    <property type="entry name" value="P450"/>
</dbReference>
<keyword evidence="6 8" id="KW-0408">Iron</keyword>
<dbReference type="PROSITE" id="PS00086">
    <property type="entry name" value="CYTOCHROME_P450"/>
    <property type="match status" value="1"/>
</dbReference>
<keyword evidence="5 9" id="KW-0560">Oxidoreductase</keyword>
<dbReference type="PRINTS" id="PR00463">
    <property type="entry name" value="EP450I"/>
</dbReference>
<evidence type="ECO:0000313" key="10">
    <source>
        <dbReference type="EMBL" id="THH16082.1"/>
    </source>
</evidence>
<evidence type="ECO:0008006" key="12">
    <source>
        <dbReference type="Google" id="ProtNLM"/>
    </source>
</evidence>
<dbReference type="PANTHER" id="PTHR24287">
    <property type="entry name" value="P450, PUTATIVE (EUROFUNG)-RELATED"/>
    <property type="match status" value="1"/>
</dbReference>
<dbReference type="InterPro" id="IPR047146">
    <property type="entry name" value="Cyt_P450_E_CYP52_fungi"/>
</dbReference>
<dbReference type="EMBL" id="SGPL01000175">
    <property type="protein sequence ID" value="THH16082.1"/>
    <property type="molecule type" value="Genomic_DNA"/>
</dbReference>
<reference evidence="10 11" key="1">
    <citation type="submission" date="2019-02" db="EMBL/GenBank/DDBJ databases">
        <title>Genome sequencing of the rare red list fungi Bondarzewia mesenterica.</title>
        <authorList>
            <person name="Buettner E."/>
            <person name="Kellner H."/>
        </authorList>
    </citation>
    <scope>NUCLEOTIDE SEQUENCE [LARGE SCALE GENOMIC DNA]</scope>
    <source>
        <strain evidence="10 11">DSM 108281</strain>
    </source>
</reference>
<evidence type="ECO:0000256" key="1">
    <source>
        <dbReference type="ARBA" id="ARBA00001971"/>
    </source>
</evidence>
<evidence type="ECO:0000256" key="3">
    <source>
        <dbReference type="ARBA" id="ARBA00022617"/>
    </source>
</evidence>
<evidence type="ECO:0000256" key="7">
    <source>
        <dbReference type="ARBA" id="ARBA00023033"/>
    </source>
</evidence>
<dbReference type="InterPro" id="IPR002401">
    <property type="entry name" value="Cyt_P450_E_grp-I"/>
</dbReference>
<comment type="similarity">
    <text evidence="2 9">Belongs to the cytochrome P450 family.</text>
</comment>
<comment type="cofactor">
    <cofactor evidence="1 8">
        <name>heme</name>
        <dbReference type="ChEBI" id="CHEBI:30413"/>
    </cofactor>
</comment>
<dbReference type="SUPFAM" id="SSF48264">
    <property type="entry name" value="Cytochrome P450"/>
    <property type="match status" value="1"/>
</dbReference>
<evidence type="ECO:0000256" key="4">
    <source>
        <dbReference type="ARBA" id="ARBA00022723"/>
    </source>
</evidence>
<evidence type="ECO:0000256" key="5">
    <source>
        <dbReference type="ARBA" id="ARBA00023002"/>
    </source>
</evidence>
<dbReference type="GO" id="GO:0020037">
    <property type="term" value="F:heme binding"/>
    <property type="evidence" value="ECO:0007669"/>
    <property type="project" value="InterPro"/>
</dbReference>
<keyword evidence="4 8" id="KW-0479">Metal-binding</keyword>
<organism evidence="10 11">
    <name type="scientific">Bondarzewia mesenterica</name>
    <dbReference type="NCBI Taxonomy" id="1095465"/>
    <lineage>
        <taxon>Eukaryota</taxon>
        <taxon>Fungi</taxon>
        <taxon>Dikarya</taxon>
        <taxon>Basidiomycota</taxon>
        <taxon>Agaricomycotina</taxon>
        <taxon>Agaricomycetes</taxon>
        <taxon>Russulales</taxon>
        <taxon>Bondarzewiaceae</taxon>
        <taxon>Bondarzewia</taxon>
    </lineage>
</organism>
<evidence type="ECO:0000313" key="11">
    <source>
        <dbReference type="Proteomes" id="UP000310158"/>
    </source>
</evidence>
<dbReference type="InterPro" id="IPR001128">
    <property type="entry name" value="Cyt_P450"/>
</dbReference>
<name>A0A4S4LUI7_9AGAM</name>
<gene>
    <name evidence="10" type="ORF">EW146_g4497</name>
</gene>
<dbReference type="GO" id="GO:0004497">
    <property type="term" value="F:monooxygenase activity"/>
    <property type="evidence" value="ECO:0007669"/>
    <property type="project" value="UniProtKB-KW"/>
</dbReference>
<dbReference type="PANTHER" id="PTHR24287:SF1">
    <property type="entry name" value="P450, PUTATIVE (EUROFUNG)-RELATED"/>
    <property type="match status" value="1"/>
</dbReference>
<keyword evidence="11" id="KW-1185">Reference proteome</keyword>
<evidence type="ECO:0000256" key="2">
    <source>
        <dbReference type="ARBA" id="ARBA00010617"/>
    </source>
</evidence>
<keyword evidence="3 8" id="KW-0349">Heme</keyword>